<keyword evidence="2" id="KW-0378">Hydrolase</keyword>
<dbReference type="InterPro" id="IPR013830">
    <property type="entry name" value="SGNH_hydro"/>
</dbReference>
<dbReference type="AlphaFoldDB" id="A0A926HYM4"/>
<protein>
    <submittedName>
        <fullName evidence="6">Rhamnogalacturonan acetylesterase</fullName>
    </submittedName>
</protein>
<dbReference type="GO" id="GO:0016787">
    <property type="term" value="F:hydrolase activity"/>
    <property type="evidence" value="ECO:0007669"/>
    <property type="project" value="UniProtKB-KW"/>
</dbReference>
<dbReference type="Pfam" id="PF13472">
    <property type="entry name" value="Lipase_GDSL_2"/>
    <property type="match status" value="1"/>
</dbReference>
<feature type="domain" description="Atrophied bacterial Ig" evidence="5">
    <location>
        <begin position="351"/>
        <end position="427"/>
    </location>
</feature>
<dbReference type="InterPro" id="IPR037459">
    <property type="entry name" value="RhgT-like"/>
</dbReference>
<dbReference type="RefSeq" id="WP_249311379.1">
    <property type="nucleotide sequence ID" value="NZ_JACRSU010000001.1"/>
</dbReference>
<evidence type="ECO:0000256" key="1">
    <source>
        <dbReference type="ARBA" id="ARBA00008668"/>
    </source>
</evidence>
<dbReference type="EMBL" id="JACRSU010000001">
    <property type="protein sequence ID" value="MBC8540290.1"/>
    <property type="molecule type" value="Genomic_DNA"/>
</dbReference>
<evidence type="ECO:0000313" key="6">
    <source>
        <dbReference type="EMBL" id="MBC8540290.1"/>
    </source>
</evidence>
<dbReference type="SUPFAM" id="SSF52266">
    <property type="entry name" value="SGNH hydrolase"/>
    <property type="match status" value="1"/>
</dbReference>
<sequence length="891" mass="97167">MNLKFKKPAVLLLAFVFSAISLCTVGFAEGGSYRELFSGTAEQNNFLFAPFNQTGATVDGEKTSNTSGDKAFGIGDSYYQMEMHAGYRDGMVMTFDNKSESLQDTSAGAGYTAEVAFDFRPDRTTDKPTKIRLYPADKSGTVHLGNRIVHLTFITQPDGATKLTVYDRSGSAILGEVNLSDVLGDYTKNPEHFFRIRAVFNPTDASGSLTRSFKLFVDGKLCLDTTYVDNAKEWRIAGFGIQSEAEYFGDLDNLTMCDYIGQRTDADGTEHINDDRAVSAIRCASILLSGAAEENELTQKLRTAISEAKEAYQSMTVQDDCDKLAETLEEEMKTYSNEDILRNLVFSDFTDEDAEMITKDLSLPANYMPATGGVFDCSFLSDKPEIIARTGEVTRPKYNETVTLTAKLTRDTDGAALEKKFTVRVLADGDVTPLGTIAGDKTVPLPTGGKRILFGGIAEGDASVSISFGGANTVTVENAGEFSVIANLQTEELILYSAGTVLETKLLEGDLQALSISGGTVNNSVLIKTDNYGYTVKNLLFATSDGQPRSIPVSGGTVTGAEIVCKDDTIESAEVLAAVYDNGVLYDTKAASITKSAGYNETFTLEFGASLPENIETAVVKLFFLNSLASLKPIAPEFSYVVSEEVNFNPVIYVAGDSTACNYSDSFFPQTGWGQALGGYFDQSKVTVSNHAMGGRSSKSFIDEGRLDTIFSAIKPGDYLLIQFGHNDQKDGDLHTDADTTYKTYMTKYVEGAKERGAIPIILTSVTRRIYNNGIYDNGNSLGKYPQAARELAADLSVPLIDMFNFSVDLVNTLGEEDSKDIFLFINPNDPRFTGDERFTQSRYNKNEATEDNSHFQYYGAEVLAGFVAQELDNLNLSLSPYYRPYTPVKP</sequence>
<dbReference type="Gene3D" id="3.40.50.1110">
    <property type="entry name" value="SGNH hydrolase"/>
    <property type="match status" value="1"/>
</dbReference>
<evidence type="ECO:0000256" key="3">
    <source>
        <dbReference type="SAM" id="SignalP"/>
    </source>
</evidence>
<name>A0A926HYM4_9FIRM</name>
<dbReference type="InterPro" id="IPR036514">
    <property type="entry name" value="SGNH_hydro_sf"/>
</dbReference>
<dbReference type="InterPro" id="IPR046780">
    <property type="entry name" value="aBig_2"/>
</dbReference>
<dbReference type="PANTHER" id="PTHR43695:SF1">
    <property type="entry name" value="RHAMNOGALACTURONAN ACETYLESTERASE"/>
    <property type="match status" value="1"/>
</dbReference>
<gene>
    <name evidence="6" type="ORF">H8698_04800</name>
</gene>
<feature type="chain" id="PRO_5037138400" evidence="3">
    <location>
        <begin position="29"/>
        <end position="891"/>
    </location>
</feature>
<dbReference type="Proteomes" id="UP000611762">
    <property type="component" value="Unassembled WGS sequence"/>
</dbReference>
<dbReference type="PANTHER" id="PTHR43695">
    <property type="entry name" value="PUTATIVE (AFU_ORTHOLOGUE AFUA_2G17250)-RELATED"/>
    <property type="match status" value="1"/>
</dbReference>
<proteinExistence type="inferred from homology"/>
<evidence type="ECO:0000256" key="2">
    <source>
        <dbReference type="ARBA" id="ARBA00022801"/>
    </source>
</evidence>
<feature type="signal peptide" evidence="3">
    <location>
        <begin position="1"/>
        <end position="28"/>
    </location>
</feature>
<reference evidence="6" key="1">
    <citation type="submission" date="2020-08" db="EMBL/GenBank/DDBJ databases">
        <title>Genome public.</title>
        <authorList>
            <person name="Liu C."/>
            <person name="Sun Q."/>
        </authorList>
    </citation>
    <scope>NUCLEOTIDE SEQUENCE</scope>
    <source>
        <strain evidence="6">H8</strain>
    </source>
</reference>
<feature type="domain" description="SGNH hydrolase-type esterase" evidence="4">
    <location>
        <begin position="655"/>
        <end position="807"/>
    </location>
</feature>
<keyword evidence="3" id="KW-0732">Signal</keyword>
<accession>A0A926HYM4</accession>
<comment type="caution">
    <text evidence="6">The sequence shown here is derived from an EMBL/GenBank/DDBJ whole genome shotgun (WGS) entry which is preliminary data.</text>
</comment>
<organism evidence="6 7">
    <name type="scientific">Congzhengia minquanensis</name>
    <dbReference type="NCBI Taxonomy" id="2763657"/>
    <lineage>
        <taxon>Bacteria</taxon>
        <taxon>Bacillati</taxon>
        <taxon>Bacillota</taxon>
        <taxon>Clostridia</taxon>
        <taxon>Eubacteriales</taxon>
        <taxon>Oscillospiraceae</taxon>
        <taxon>Congzhengia</taxon>
    </lineage>
</organism>
<evidence type="ECO:0000259" key="4">
    <source>
        <dbReference type="Pfam" id="PF13472"/>
    </source>
</evidence>
<keyword evidence="7" id="KW-1185">Reference proteome</keyword>
<evidence type="ECO:0000259" key="5">
    <source>
        <dbReference type="Pfam" id="PF20578"/>
    </source>
</evidence>
<dbReference type="Pfam" id="PF20578">
    <property type="entry name" value="aBig_2"/>
    <property type="match status" value="1"/>
</dbReference>
<dbReference type="CDD" id="cd01821">
    <property type="entry name" value="Rhamnogalacturan_acetylesterase_like"/>
    <property type="match status" value="1"/>
</dbReference>
<evidence type="ECO:0000313" key="7">
    <source>
        <dbReference type="Proteomes" id="UP000611762"/>
    </source>
</evidence>
<comment type="similarity">
    <text evidence="1">Belongs to the 'GDSL' lipolytic enzyme family.</text>
</comment>